<feature type="domain" description="L-tryptophan decarboxylase PsiD-like" evidence="3">
    <location>
        <begin position="48"/>
        <end position="184"/>
    </location>
</feature>
<protein>
    <recommendedName>
        <fullName evidence="3">L-tryptophan decarboxylase PsiD-like domain-containing protein</fullName>
    </recommendedName>
</protein>
<sequence length="439" mass="49115">MNGKKAYTSLDAQPAVKWLPYDRAVLEQWLASMVSQANTDPHRRPLTPVIREFQELIESDTHIFMHATAMFEQVPNDAPYSHDPLGRPQIRDYKQMLQLMDAVLTTAPKWDNFVHSIGWVGFPLNVLLNWPMSTSSGKAFFLNSKVNSQLEKVLNAWAIYLCSEASASVLTTEEAGWFSPDALDAVNKVSNGGNTTFSFEELFVCDPFLPHWGFKSWDDFSTRQFRRGVRPVAAPENDSIIVNACESKPYRLATNVARRDTFWVKNQPYSILDMLAHDQLAEYFVGGTVYQAFLSSLSYHRWHSPISGTIAKIHKERGTYYSKAVSQGFGSRHTSLSPSQGYLAEVATRAFIFIQADNPAIGLMCVMPVGMAEVSTCDITVMNGQHVSKGDELGMFHFGGSTYCLIFRPETVLEWSPEACGKVSPLGNIPLNSQIARVM</sequence>
<keyword evidence="5" id="KW-1185">Reference proteome</keyword>
<keyword evidence="1" id="KW-0210">Decarboxylase</keyword>
<evidence type="ECO:0000256" key="2">
    <source>
        <dbReference type="ARBA" id="ARBA00023239"/>
    </source>
</evidence>
<name>A0ABY0H4T0_9PEZI</name>
<dbReference type="InterPro" id="IPR003817">
    <property type="entry name" value="PS_Dcarbxylase"/>
</dbReference>
<reference evidence="4 5" key="1">
    <citation type="submission" date="2018-06" db="EMBL/GenBank/DDBJ databases">
        <title>Complete Genomes of Monosporascus.</title>
        <authorList>
            <person name="Robinson A.J."/>
            <person name="Natvig D.O."/>
        </authorList>
    </citation>
    <scope>NUCLEOTIDE SEQUENCE [LARGE SCALE GENOMIC DNA]</scope>
    <source>
        <strain evidence="4 5">CBS 609.92</strain>
    </source>
</reference>
<dbReference type="InterPro" id="IPR022237">
    <property type="entry name" value="PsiD-like"/>
</dbReference>
<evidence type="ECO:0000259" key="3">
    <source>
        <dbReference type="Pfam" id="PF12588"/>
    </source>
</evidence>
<dbReference type="Proteomes" id="UP000294003">
    <property type="component" value="Unassembled WGS sequence"/>
</dbReference>
<accession>A0ABY0H4T0</accession>
<keyword evidence="2" id="KW-0456">Lyase</keyword>
<evidence type="ECO:0000313" key="4">
    <source>
        <dbReference type="EMBL" id="RYO84818.1"/>
    </source>
</evidence>
<evidence type="ECO:0000313" key="5">
    <source>
        <dbReference type="Proteomes" id="UP000294003"/>
    </source>
</evidence>
<dbReference type="PANTHER" id="PTHR10067:SF9">
    <property type="entry name" value="PHOSPHATIDYLSERINE DECARBOXYLASE FAMILY PROTEIN (AFU_ORTHOLOGUE AFUA_7G01730)"/>
    <property type="match status" value="1"/>
</dbReference>
<dbReference type="EMBL" id="QJNS01000153">
    <property type="protein sequence ID" value="RYO84818.1"/>
    <property type="molecule type" value="Genomic_DNA"/>
</dbReference>
<dbReference type="Pfam" id="PF12588">
    <property type="entry name" value="PSDC"/>
    <property type="match status" value="1"/>
</dbReference>
<gene>
    <name evidence="4" type="ORF">DL762_005479</name>
</gene>
<comment type="caution">
    <text evidence="4">The sequence shown here is derived from an EMBL/GenBank/DDBJ whole genome shotgun (WGS) entry which is preliminary data.</text>
</comment>
<evidence type="ECO:0000256" key="1">
    <source>
        <dbReference type="ARBA" id="ARBA00022793"/>
    </source>
</evidence>
<dbReference type="Pfam" id="PF02666">
    <property type="entry name" value="PS_Dcarbxylase"/>
    <property type="match status" value="1"/>
</dbReference>
<dbReference type="PANTHER" id="PTHR10067">
    <property type="entry name" value="PHOSPHATIDYLSERINE DECARBOXYLASE"/>
    <property type="match status" value="1"/>
</dbReference>
<organism evidence="4 5">
    <name type="scientific">Monosporascus cannonballus</name>
    <dbReference type="NCBI Taxonomy" id="155416"/>
    <lineage>
        <taxon>Eukaryota</taxon>
        <taxon>Fungi</taxon>
        <taxon>Dikarya</taxon>
        <taxon>Ascomycota</taxon>
        <taxon>Pezizomycotina</taxon>
        <taxon>Sordariomycetes</taxon>
        <taxon>Xylariomycetidae</taxon>
        <taxon>Xylariales</taxon>
        <taxon>Xylariales incertae sedis</taxon>
        <taxon>Monosporascus</taxon>
    </lineage>
</organism>
<proteinExistence type="predicted"/>